<keyword evidence="4" id="KW-0949">S-adenosyl-L-methionine</keyword>
<dbReference type="EC" id="4.1.99.22" evidence="2"/>
<evidence type="ECO:0000256" key="1">
    <source>
        <dbReference type="ARBA" id="ARBA00001966"/>
    </source>
</evidence>
<evidence type="ECO:0000313" key="14">
    <source>
        <dbReference type="EMBL" id="HIV23046.1"/>
    </source>
</evidence>
<evidence type="ECO:0000256" key="11">
    <source>
        <dbReference type="ARBA" id="ARBA00023239"/>
    </source>
</evidence>
<keyword evidence="8" id="KW-0411">Iron-sulfur</keyword>
<keyword evidence="6" id="KW-0547">Nucleotide-binding</keyword>
<dbReference type="InterPro" id="IPR010505">
    <property type="entry name" value="MoaA_twitch"/>
</dbReference>
<reference evidence="14" key="1">
    <citation type="submission" date="2020-10" db="EMBL/GenBank/DDBJ databases">
        <authorList>
            <person name="Gilroy R."/>
        </authorList>
    </citation>
    <scope>NUCLEOTIDE SEQUENCE</scope>
    <source>
        <strain evidence="14">ChiBcec6-7307</strain>
    </source>
</reference>
<dbReference type="InterPro" id="IPR040064">
    <property type="entry name" value="MoaA-like"/>
</dbReference>
<dbReference type="GO" id="GO:0061798">
    <property type="term" value="F:GTP 3',8'-cyclase activity"/>
    <property type="evidence" value="ECO:0007669"/>
    <property type="project" value="UniProtKB-EC"/>
</dbReference>
<evidence type="ECO:0000313" key="15">
    <source>
        <dbReference type="Proteomes" id="UP000886889"/>
    </source>
</evidence>
<dbReference type="PANTHER" id="PTHR22960">
    <property type="entry name" value="MOLYBDOPTERIN COFACTOR SYNTHESIS PROTEIN A"/>
    <property type="match status" value="1"/>
</dbReference>
<evidence type="ECO:0000256" key="9">
    <source>
        <dbReference type="ARBA" id="ARBA00023134"/>
    </source>
</evidence>
<gene>
    <name evidence="14" type="primary">moaA</name>
    <name evidence="14" type="ORF">IAC80_03805</name>
</gene>
<evidence type="ECO:0000256" key="7">
    <source>
        <dbReference type="ARBA" id="ARBA00023004"/>
    </source>
</evidence>
<dbReference type="GO" id="GO:0006777">
    <property type="term" value="P:Mo-molybdopterin cofactor biosynthetic process"/>
    <property type="evidence" value="ECO:0007669"/>
    <property type="project" value="UniProtKB-KW"/>
</dbReference>
<dbReference type="SMART" id="SM00729">
    <property type="entry name" value="Elp3"/>
    <property type="match status" value="1"/>
</dbReference>
<comment type="cofactor">
    <cofactor evidence="1">
        <name>[4Fe-4S] cluster</name>
        <dbReference type="ChEBI" id="CHEBI:49883"/>
    </cofactor>
</comment>
<dbReference type="SFLD" id="SFLDS00029">
    <property type="entry name" value="Radical_SAM"/>
    <property type="match status" value="1"/>
</dbReference>
<dbReference type="SFLD" id="SFLDG01386">
    <property type="entry name" value="main_SPASM_domain-containing"/>
    <property type="match status" value="1"/>
</dbReference>
<proteinExistence type="predicted"/>
<evidence type="ECO:0000256" key="3">
    <source>
        <dbReference type="ARBA" id="ARBA00022485"/>
    </source>
</evidence>
<dbReference type="EMBL" id="DVOS01000037">
    <property type="protein sequence ID" value="HIV23046.1"/>
    <property type="molecule type" value="Genomic_DNA"/>
</dbReference>
<dbReference type="PROSITE" id="PS01305">
    <property type="entry name" value="MOAA_NIFB_PQQE"/>
    <property type="match status" value="1"/>
</dbReference>
<dbReference type="GO" id="GO:0046872">
    <property type="term" value="F:metal ion binding"/>
    <property type="evidence" value="ECO:0007669"/>
    <property type="project" value="UniProtKB-KW"/>
</dbReference>
<evidence type="ECO:0000256" key="8">
    <source>
        <dbReference type="ARBA" id="ARBA00023014"/>
    </source>
</evidence>
<dbReference type="Pfam" id="PF04055">
    <property type="entry name" value="Radical_SAM"/>
    <property type="match status" value="1"/>
</dbReference>
<dbReference type="Gene3D" id="3.20.20.70">
    <property type="entry name" value="Aldolase class I"/>
    <property type="match status" value="1"/>
</dbReference>
<comment type="catalytic activity">
    <reaction evidence="12">
        <text>GTP + AH2 + S-adenosyl-L-methionine = (8S)-3',8-cyclo-7,8-dihydroguanosine 5'-triphosphate + 5'-deoxyadenosine + L-methionine + A + H(+)</text>
        <dbReference type="Rhea" id="RHEA:49576"/>
        <dbReference type="ChEBI" id="CHEBI:13193"/>
        <dbReference type="ChEBI" id="CHEBI:15378"/>
        <dbReference type="ChEBI" id="CHEBI:17319"/>
        <dbReference type="ChEBI" id="CHEBI:17499"/>
        <dbReference type="ChEBI" id="CHEBI:37565"/>
        <dbReference type="ChEBI" id="CHEBI:57844"/>
        <dbReference type="ChEBI" id="CHEBI:59789"/>
        <dbReference type="ChEBI" id="CHEBI:131766"/>
        <dbReference type="EC" id="4.1.99.22"/>
    </reaction>
</comment>
<evidence type="ECO:0000256" key="2">
    <source>
        <dbReference type="ARBA" id="ARBA00012167"/>
    </source>
</evidence>
<organism evidence="14 15">
    <name type="scientific">Candidatus Merdiplasma excrementigallinarum</name>
    <dbReference type="NCBI Taxonomy" id="2840864"/>
    <lineage>
        <taxon>Bacteria</taxon>
        <taxon>Bacillati</taxon>
        <taxon>Bacillota</taxon>
        <taxon>Clostridia</taxon>
        <taxon>Lachnospirales</taxon>
        <taxon>Lachnospiraceae</taxon>
        <taxon>Lachnospiraceae incertae sedis</taxon>
        <taxon>Candidatus Merdiplasma</taxon>
    </lineage>
</organism>
<sequence>MVDRQGRMIDYMRISVTDRCNFRCRYCIPPGGAPCIRTGGAPLEYGEILQIVRAALELGICHFRVTGGEPFVRPGLTGFLREIKELPGVETLSVTTNGSLLEGRLEELREIGIYSLNISLDTLDPDRFEWLTGKRELEKVLAAIRQAAEMGFPHLKINCVPLEGWNEDELCGLAALAREYPLDVRFIELMPLGAGTVWRRVPQSRVEERLEEQYGPLLAEKEETREGRGPAVYCRPAGFQGKIGFISAISHEFCESCSRIRLLSDGTLKPCLNGPGRVKLGEMIRRGAGTEELKEAMRAVIFEKPARHGFEEIKGIAAGEEWACGGEEGCFMSSIGG</sequence>
<dbReference type="GO" id="GO:0051539">
    <property type="term" value="F:4 iron, 4 sulfur cluster binding"/>
    <property type="evidence" value="ECO:0007669"/>
    <property type="project" value="UniProtKB-KW"/>
</dbReference>
<evidence type="ECO:0000256" key="6">
    <source>
        <dbReference type="ARBA" id="ARBA00022741"/>
    </source>
</evidence>
<keyword evidence="10" id="KW-0501">Molybdenum cofactor biosynthesis</keyword>
<dbReference type="InterPro" id="IPR007197">
    <property type="entry name" value="rSAM"/>
</dbReference>
<dbReference type="InterPro" id="IPR013483">
    <property type="entry name" value="MoaA"/>
</dbReference>
<evidence type="ECO:0000256" key="10">
    <source>
        <dbReference type="ARBA" id="ARBA00023150"/>
    </source>
</evidence>
<dbReference type="InterPro" id="IPR050105">
    <property type="entry name" value="MoCo_biosynth_MoaA/MoaC"/>
</dbReference>
<accession>A0A9D1NZ04</accession>
<dbReference type="GO" id="GO:0005525">
    <property type="term" value="F:GTP binding"/>
    <property type="evidence" value="ECO:0007669"/>
    <property type="project" value="UniProtKB-KW"/>
</dbReference>
<dbReference type="NCBIfam" id="TIGR02666">
    <property type="entry name" value="moaA"/>
    <property type="match status" value="1"/>
</dbReference>
<dbReference type="InterPro" id="IPR013785">
    <property type="entry name" value="Aldolase_TIM"/>
</dbReference>
<reference evidence="14" key="2">
    <citation type="journal article" date="2021" name="PeerJ">
        <title>Extensive microbial diversity within the chicken gut microbiome revealed by metagenomics and culture.</title>
        <authorList>
            <person name="Gilroy R."/>
            <person name="Ravi A."/>
            <person name="Getino M."/>
            <person name="Pursley I."/>
            <person name="Horton D.L."/>
            <person name="Alikhan N.F."/>
            <person name="Baker D."/>
            <person name="Gharbi K."/>
            <person name="Hall N."/>
            <person name="Watson M."/>
            <person name="Adriaenssens E.M."/>
            <person name="Foster-Nyarko E."/>
            <person name="Jarju S."/>
            <person name="Secka A."/>
            <person name="Antonio M."/>
            <person name="Oren A."/>
            <person name="Chaudhuri R.R."/>
            <person name="La Ragione R."/>
            <person name="Hildebrand F."/>
            <person name="Pallen M.J."/>
        </authorList>
    </citation>
    <scope>NUCLEOTIDE SEQUENCE</scope>
    <source>
        <strain evidence="14">ChiBcec6-7307</strain>
    </source>
</reference>
<dbReference type="InterPro" id="IPR006638">
    <property type="entry name" value="Elp3/MiaA/NifB-like_rSAM"/>
</dbReference>
<keyword evidence="5" id="KW-0479">Metal-binding</keyword>
<dbReference type="AlphaFoldDB" id="A0A9D1NZ04"/>
<comment type="caution">
    <text evidence="14">The sequence shown here is derived from an EMBL/GenBank/DDBJ whole genome shotgun (WGS) entry which is preliminary data.</text>
</comment>
<dbReference type="GO" id="GO:0061799">
    <property type="term" value="F:cyclic pyranopterin monophosphate synthase activity"/>
    <property type="evidence" value="ECO:0007669"/>
    <property type="project" value="TreeGrafter"/>
</dbReference>
<dbReference type="PROSITE" id="PS51918">
    <property type="entry name" value="RADICAL_SAM"/>
    <property type="match status" value="1"/>
</dbReference>
<keyword evidence="7" id="KW-0408">Iron</keyword>
<dbReference type="Pfam" id="PF06463">
    <property type="entry name" value="Mob_synth_C"/>
    <property type="match status" value="1"/>
</dbReference>
<evidence type="ECO:0000256" key="4">
    <source>
        <dbReference type="ARBA" id="ARBA00022691"/>
    </source>
</evidence>
<evidence type="ECO:0000256" key="12">
    <source>
        <dbReference type="ARBA" id="ARBA00048697"/>
    </source>
</evidence>
<keyword evidence="9" id="KW-0342">GTP-binding</keyword>
<name>A0A9D1NZ04_9FIRM</name>
<evidence type="ECO:0000259" key="13">
    <source>
        <dbReference type="PROSITE" id="PS51918"/>
    </source>
</evidence>
<dbReference type="InterPro" id="IPR000385">
    <property type="entry name" value="MoaA_NifB_PqqE_Fe-S-bd_CS"/>
</dbReference>
<keyword evidence="3" id="KW-0004">4Fe-4S</keyword>
<dbReference type="CDD" id="cd21117">
    <property type="entry name" value="Twitch_MoaA"/>
    <property type="match status" value="1"/>
</dbReference>
<keyword evidence="11" id="KW-0456">Lyase</keyword>
<dbReference type="CDD" id="cd01335">
    <property type="entry name" value="Radical_SAM"/>
    <property type="match status" value="1"/>
</dbReference>
<evidence type="ECO:0000256" key="5">
    <source>
        <dbReference type="ARBA" id="ARBA00022723"/>
    </source>
</evidence>
<dbReference type="SUPFAM" id="SSF102114">
    <property type="entry name" value="Radical SAM enzymes"/>
    <property type="match status" value="1"/>
</dbReference>
<feature type="domain" description="Radical SAM core" evidence="13">
    <location>
        <begin position="4"/>
        <end position="219"/>
    </location>
</feature>
<dbReference type="InterPro" id="IPR058240">
    <property type="entry name" value="rSAM_sf"/>
</dbReference>
<dbReference type="Proteomes" id="UP000886889">
    <property type="component" value="Unassembled WGS sequence"/>
</dbReference>
<protein>
    <recommendedName>
        <fullName evidence="2">GTP 3',8-cyclase</fullName>
        <ecNumber evidence="2">4.1.99.22</ecNumber>
    </recommendedName>
</protein>
<dbReference type="SFLD" id="SFLDG01383">
    <property type="entry name" value="cyclic_pyranopterin_phosphate"/>
    <property type="match status" value="1"/>
</dbReference>
<dbReference type="PANTHER" id="PTHR22960:SF0">
    <property type="entry name" value="MOLYBDENUM COFACTOR BIOSYNTHESIS PROTEIN 1"/>
    <property type="match status" value="1"/>
</dbReference>
<dbReference type="SFLD" id="SFLDG01067">
    <property type="entry name" value="SPASM/twitch_domain_containing"/>
    <property type="match status" value="1"/>
</dbReference>